<evidence type="ECO:0000256" key="5">
    <source>
        <dbReference type="ARBA" id="ARBA00022777"/>
    </source>
</evidence>
<dbReference type="PROSITE" id="PS50110">
    <property type="entry name" value="RESPONSE_REGULATORY"/>
    <property type="match status" value="3"/>
</dbReference>
<keyword evidence="9" id="KW-1133">Transmembrane helix</keyword>
<evidence type="ECO:0000313" key="12">
    <source>
        <dbReference type="EMBL" id="ABG59343.1"/>
    </source>
</evidence>
<feature type="domain" description="Response regulatory" evidence="11">
    <location>
        <begin position="893"/>
        <end position="1009"/>
    </location>
</feature>
<dbReference type="CDD" id="cd16922">
    <property type="entry name" value="HATPase_EvgS-ArcB-TorS-like"/>
    <property type="match status" value="1"/>
</dbReference>
<dbReference type="InterPro" id="IPR003661">
    <property type="entry name" value="HisK_dim/P_dom"/>
</dbReference>
<evidence type="ECO:0000256" key="3">
    <source>
        <dbReference type="ARBA" id="ARBA00022553"/>
    </source>
</evidence>
<dbReference type="InterPro" id="IPR005467">
    <property type="entry name" value="His_kinase_dom"/>
</dbReference>
<dbReference type="CDD" id="cd00082">
    <property type="entry name" value="HisKA"/>
    <property type="match status" value="1"/>
</dbReference>
<dbReference type="CDD" id="cd17546">
    <property type="entry name" value="REC_hyHK_CKI1_RcsC-like"/>
    <property type="match status" value="1"/>
</dbReference>
<protein>
    <recommendedName>
        <fullName evidence="2">histidine kinase</fullName>
        <ecNumber evidence="2">2.7.13.3</ecNumber>
    </recommendedName>
</protein>
<feature type="domain" description="Response regulatory" evidence="11">
    <location>
        <begin position="771"/>
        <end position="884"/>
    </location>
</feature>
<evidence type="ECO:0000256" key="8">
    <source>
        <dbReference type="SAM" id="Coils"/>
    </source>
</evidence>
<dbReference type="SUPFAM" id="SSF55874">
    <property type="entry name" value="ATPase domain of HSP90 chaperone/DNA topoisomerase II/histidine kinase"/>
    <property type="match status" value="1"/>
</dbReference>
<feature type="coiled-coil region" evidence="8">
    <location>
        <begin position="375"/>
        <end position="469"/>
    </location>
</feature>
<dbReference type="KEGG" id="chu:CHU_2080"/>
<feature type="domain" description="Response regulatory" evidence="11">
    <location>
        <begin position="1039"/>
        <end position="1156"/>
    </location>
</feature>
<dbReference type="InterPro" id="IPR003018">
    <property type="entry name" value="GAF"/>
</dbReference>
<dbReference type="PANTHER" id="PTHR45339">
    <property type="entry name" value="HYBRID SIGNAL TRANSDUCTION HISTIDINE KINASE J"/>
    <property type="match status" value="1"/>
</dbReference>
<dbReference type="InterPro" id="IPR004358">
    <property type="entry name" value="Sig_transdc_His_kin-like_C"/>
</dbReference>
<feature type="domain" description="Histidine kinase" evidence="10">
    <location>
        <begin position="479"/>
        <end position="713"/>
    </location>
</feature>
<dbReference type="RefSeq" id="WP_011585460.1">
    <property type="nucleotide sequence ID" value="NC_008255.1"/>
</dbReference>
<dbReference type="Gene3D" id="1.10.287.130">
    <property type="match status" value="1"/>
</dbReference>
<dbReference type="Pfam" id="PF02518">
    <property type="entry name" value="HATPase_c"/>
    <property type="match status" value="1"/>
</dbReference>
<dbReference type="Pfam" id="PF00512">
    <property type="entry name" value="HisKA"/>
    <property type="match status" value="1"/>
</dbReference>
<keyword evidence="9" id="KW-0812">Transmembrane</keyword>
<proteinExistence type="predicted"/>
<keyword evidence="8" id="KW-0175">Coiled coil</keyword>
<dbReference type="SUPFAM" id="SSF55781">
    <property type="entry name" value="GAF domain-like"/>
    <property type="match status" value="1"/>
</dbReference>
<feature type="transmembrane region" description="Helical" evidence="9">
    <location>
        <begin position="181"/>
        <end position="203"/>
    </location>
</feature>
<dbReference type="GO" id="GO:0000155">
    <property type="term" value="F:phosphorelay sensor kinase activity"/>
    <property type="evidence" value="ECO:0007669"/>
    <property type="project" value="InterPro"/>
</dbReference>
<evidence type="ECO:0000256" key="2">
    <source>
        <dbReference type="ARBA" id="ARBA00012438"/>
    </source>
</evidence>
<evidence type="ECO:0000256" key="6">
    <source>
        <dbReference type="ARBA" id="ARBA00023012"/>
    </source>
</evidence>
<keyword evidence="5 12" id="KW-0418">Kinase</keyword>
<feature type="modified residue" description="4-aspartylphosphate" evidence="7">
    <location>
        <position position="1089"/>
    </location>
</feature>
<dbReference type="Gene3D" id="3.30.450.40">
    <property type="match status" value="1"/>
</dbReference>
<reference evidence="12 13" key="1">
    <citation type="journal article" date="2007" name="Appl. Environ. Microbiol.">
        <title>Genome sequence of the cellulolytic gliding bacterium Cytophaga hutchinsonii.</title>
        <authorList>
            <person name="Xie G."/>
            <person name="Bruce D.C."/>
            <person name="Challacombe J.F."/>
            <person name="Chertkov O."/>
            <person name="Detter J.C."/>
            <person name="Gilna P."/>
            <person name="Han C.S."/>
            <person name="Lucas S."/>
            <person name="Misra M."/>
            <person name="Myers G.L."/>
            <person name="Richardson P."/>
            <person name="Tapia R."/>
            <person name="Thayer N."/>
            <person name="Thompson L.S."/>
            <person name="Brettin T.S."/>
            <person name="Henrissat B."/>
            <person name="Wilson D.B."/>
            <person name="McBride M.J."/>
        </authorList>
    </citation>
    <scope>NUCLEOTIDE SEQUENCE [LARGE SCALE GENOMIC DNA]</scope>
    <source>
        <strain evidence="13">ATCC 33406 / DSM 1761 / CIP 103989 / NBRC 15051 / NCIMB 9469 / D465</strain>
    </source>
</reference>
<keyword evidence="9" id="KW-0472">Membrane</keyword>
<evidence type="ECO:0000259" key="11">
    <source>
        <dbReference type="PROSITE" id="PS50110"/>
    </source>
</evidence>
<dbReference type="PANTHER" id="PTHR45339:SF1">
    <property type="entry name" value="HYBRID SIGNAL TRANSDUCTION HISTIDINE KINASE J"/>
    <property type="match status" value="1"/>
</dbReference>
<feature type="transmembrane region" description="Helical" evidence="9">
    <location>
        <begin position="12"/>
        <end position="28"/>
    </location>
</feature>
<evidence type="ECO:0000256" key="1">
    <source>
        <dbReference type="ARBA" id="ARBA00000085"/>
    </source>
</evidence>
<dbReference type="SMART" id="SM00387">
    <property type="entry name" value="HATPase_c"/>
    <property type="match status" value="1"/>
</dbReference>
<dbReference type="CDD" id="cd19410">
    <property type="entry name" value="HK9-like_sensor"/>
    <property type="match status" value="1"/>
</dbReference>
<dbReference type="SMART" id="SM00065">
    <property type="entry name" value="GAF"/>
    <property type="match status" value="1"/>
</dbReference>
<dbReference type="InterPro" id="IPR007891">
    <property type="entry name" value="CHASE3"/>
</dbReference>
<gene>
    <name evidence="12" type="ordered locus">CHU_2080</name>
</gene>
<dbReference type="Pfam" id="PF05227">
    <property type="entry name" value="CHASE3"/>
    <property type="match status" value="1"/>
</dbReference>
<dbReference type="SUPFAM" id="SSF47384">
    <property type="entry name" value="Homodimeric domain of signal transducing histidine kinase"/>
    <property type="match status" value="1"/>
</dbReference>
<dbReference type="InterPro" id="IPR003594">
    <property type="entry name" value="HATPase_dom"/>
</dbReference>
<name>A0A6N4SSI5_CYTH3</name>
<dbReference type="SMART" id="SM00388">
    <property type="entry name" value="HisKA"/>
    <property type="match status" value="1"/>
</dbReference>
<evidence type="ECO:0000256" key="7">
    <source>
        <dbReference type="PROSITE-ProRule" id="PRU00169"/>
    </source>
</evidence>
<sequence>MKFTLDNKILAGLGACTIVLIIVGFISYRNSEKYRETNEWVDHTHKVLYALEQILVTEIDAETSMRGYVITGTSSFLKPYNRAIDNIYFNIDIAKDLTVDNTVQQKRIAMIQGLVDQHMTHLDSCIKLRHTDYDKAQSLVASENGKRIMDKIRDNIELAKDEEFRLLEIRKKDSDNDARDFNFVFITLIVCIIIVLIAVYFIIISNLSALRKAEKTTADKNWTLTGSAGLAQDMQGNLLIQELCQAVINHFVRYLNINLGALYVSNEVESSLHLLSGYALSKAKKEMPAIRFGDGIVGQVAQERRLLVLENIPGENFVLESGLGDIQPSHILIAPILYQERMLGVIELGSLEPFTENHKEYMSHVMDSIAIAITSAHAREKVRELLEETQRQSEELEAQQEELKQYNEELQVKTELLEKNEAELRSQQEELHQSNEELEEKANLLEEQKETLENAKMQIETKAHELELNSKYKSEFLANMSHELRTPLNSILILSQLLADNKNKSLSEKEVEFAQNICNSGSDLLELINEILDLSKVESGKLDLEIEDVSLSKICSSIHAMFDEVAKKKLIQFKVNCSEKLLQTTVHTDRQRLEQIIRNLLSNAFKFTSAKGAVTFKIEAASESTVFRNKNLNAHNCLALSVTDTGIGIPQNKQQIIFEAFQQVDGSTKRKYGGTGLGLSISRELSTALGGEIHVFSEEDKGSTFTLFIPYSFNESNTISTDRYADAVKPELVAAALTEPVLSASLEEEALAEEAEDFSDDRNMITANDKVVLLMEDDIVFAKLMLDFLHERKYKGIIATRGNTGLSYARQYKPDAIMLDMKLPVMDGAEVLKQLKNDPALRHIPVQIISGYDRKREGLELGAFDYIRKPVTKEVLLKAFDKIEDFGRKKLKKLLVVEDNETQNTAIRELVGNGDVKSYSAYTGKEAYEMLLKDEYDCIIVDLGLPDMSGFDLIEQIKEKPEIKGIPIIVYTGRDLTADEKNLLNKLASAVVLKTANSQERLLDETTLFLHRVESKLPKEKQHIIRKLHKTEEILKSKKVLVVDDDIRNVYSLTNALEEEEMTCFIAENGKIALQVLTENPSIEIVLMDIMMPEMDGYEATKAIRNMPQFDKIPIIAITAKAMKGDREKCLAAGMSDYISKPINMEQLLSLLRVWLYN</sequence>
<dbReference type="InterPro" id="IPR036097">
    <property type="entry name" value="HisK_dim/P_sf"/>
</dbReference>
<dbReference type="FunFam" id="3.30.565.10:FF:000010">
    <property type="entry name" value="Sensor histidine kinase RcsC"/>
    <property type="match status" value="1"/>
</dbReference>
<keyword evidence="3 7" id="KW-0597">Phosphoprotein</keyword>
<evidence type="ECO:0000256" key="4">
    <source>
        <dbReference type="ARBA" id="ARBA00022679"/>
    </source>
</evidence>
<dbReference type="InterPro" id="IPR029016">
    <property type="entry name" value="GAF-like_dom_sf"/>
</dbReference>
<dbReference type="PROSITE" id="PS50109">
    <property type="entry name" value="HIS_KIN"/>
    <property type="match status" value="1"/>
</dbReference>
<dbReference type="Proteomes" id="UP000001822">
    <property type="component" value="Chromosome"/>
</dbReference>
<dbReference type="EC" id="2.7.13.3" evidence="2"/>
<keyword evidence="4" id="KW-0808">Transferase</keyword>
<dbReference type="CDD" id="cd00156">
    <property type="entry name" value="REC"/>
    <property type="match status" value="1"/>
</dbReference>
<dbReference type="PRINTS" id="PR00344">
    <property type="entry name" value="BCTRLSENSOR"/>
</dbReference>
<evidence type="ECO:0000259" key="10">
    <source>
        <dbReference type="PROSITE" id="PS50109"/>
    </source>
</evidence>
<dbReference type="Gene3D" id="3.30.565.10">
    <property type="entry name" value="Histidine kinase-like ATPase, C-terminal domain"/>
    <property type="match status" value="1"/>
</dbReference>
<feature type="modified residue" description="4-aspartylphosphate" evidence="7">
    <location>
        <position position="942"/>
    </location>
</feature>
<dbReference type="Pfam" id="PF00072">
    <property type="entry name" value="Response_reg"/>
    <property type="match status" value="3"/>
</dbReference>
<feature type="modified residue" description="4-aspartylphosphate" evidence="7">
    <location>
        <position position="820"/>
    </location>
</feature>
<dbReference type="EMBL" id="CP000383">
    <property type="protein sequence ID" value="ABG59343.1"/>
    <property type="molecule type" value="Genomic_DNA"/>
</dbReference>
<dbReference type="Pfam" id="PF13185">
    <property type="entry name" value="GAF_2"/>
    <property type="match status" value="1"/>
</dbReference>
<accession>A0A6N4SSI5</accession>
<organism evidence="12 13">
    <name type="scientific">Cytophaga hutchinsonii (strain ATCC 33406 / DSM 1761 / CIP 103989 / NBRC 15051 / NCIMB 9469 / D465)</name>
    <dbReference type="NCBI Taxonomy" id="269798"/>
    <lineage>
        <taxon>Bacteria</taxon>
        <taxon>Pseudomonadati</taxon>
        <taxon>Bacteroidota</taxon>
        <taxon>Cytophagia</taxon>
        <taxon>Cytophagales</taxon>
        <taxon>Cytophagaceae</taxon>
        <taxon>Cytophaga</taxon>
    </lineage>
</organism>
<evidence type="ECO:0000313" key="13">
    <source>
        <dbReference type="Proteomes" id="UP000001822"/>
    </source>
</evidence>
<keyword evidence="6" id="KW-0902">Two-component regulatory system</keyword>
<dbReference type="InterPro" id="IPR036890">
    <property type="entry name" value="HATPase_C_sf"/>
</dbReference>
<dbReference type="SMART" id="SM00448">
    <property type="entry name" value="REC"/>
    <property type="match status" value="3"/>
</dbReference>
<dbReference type="InterPro" id="IPR011006">
    <property type="entry name" value="CheY-like_superfamily"/>
</dbReference>
<dbReference type="AlphaFoldDB" id="A0A6N4SSI5"/>
<dbReference type="Gene3D" id="3.40.50.2300">
    <property type="match status" value="3"/>
</dbReference>
<dbReference type="SUPFAM" id="SSF52172">
    <property type="entry name" value="CheY-like"/>
    <property type="match status" value="3"/>
</dbReference>
<keyword evidence="13" id="KW-1185">Reference proteome</keyword>
<dbReference type="OrthoDB" id="9811889at2"/>
<comment type="catalytic activity">
    <reaction evidence="1">
        <text>ATP + protein L-histidine = ADP + protein N-phospho-L-histidine.</text>
        <dbReference type="EC" id="2.7.13.3"/>
    </reaction>
</comment>
<dbReference type="InterPro" id="IPR001789">
    <property type="entry name" value="Sig_transdc_resp-reg_receiver"/>
</dbReference>
<evidence type="ECO:0000256" key="9">
    <source>
        <dbReference type="SAM" id="Phobius"/>
    </source>
</evidence>